<protein>
    <submittedName>
        <fullName evidence="1">Uncharacterized protein</fullName>
    </submittedName>
</protein>
<proteinExistence type="predicted"/>
<evidence type="ECO:0000313" key="1">
    <source>
        <dbReference type="EMBL" id="MBC8596173.1"/>
    </source>
</evidence>
<keyword evidence="2" id="KW-1185">Reference proteome</keyword>
<accession>A0A926ITX7</accession>
<dbReference type="RefSeq" id="WP_178347390.1">
    <property type="nucleotide sequence ID" value="NZ_JACRTE010000004.1"/>
</dbReference>
<dbReference type="Proteomes" id="UP000647416">
    <property type="component" value="Unassembled WGS sequence"/>
</dbReference>
<dbReference type="EMBL" id="JACRTE010000004">
    <property type="protein sequence ID" value="MBC8596173.1"/>
    <property type="molecule type" value="Genomic_DNA"/>
</dbReference>
<organism evidence="1 2">
    <name type="scientific">Qingrenia yutianensis</name>
    <dbReference type="NCBI Taxonomy" id="2763676"/>
    <lineage>
        <taxon>Bacteria</taxon>
        <taxon>Bacillati</taxon>
        <taxon>Bacillota</taxon>
        <taxon>Clostridia</taxon>
        <taxon>Eubacteriales</taxon>
        <taxon>Oscillospiraceae</taxon>
        <taxon>Qingrenia</taxon>
    </lineage>
</organism>
<reference evidence="1" key="1">
    <citation type="submission" date="2020-08" db="EMBL/GenBank/DDBJ databases">
        <title>Genome public.</title>
        <authorList>
            <person name="Liu C."/>
            <person name="Sun Q."/>
        </authorList>
    </citation>
    <scope>NUCLEOTIDE SEQUENCE</scope>
    <source>
        <strain evidence="1">NSJ-50</strain>
    </source>
</reference>
<dbReference type="AlphaFoldDB" id="A0A926ITX7"/>
<sequence>MANKIKKRSDKIAFYGITENNATTYYRMKGFTDFTVSKNPTEYSRKYVDESFEQSDVVGYSPSVSFALDVIGGNKVAEDIEKISVNESLGADVVRSIVIVDLSKSDNGKFDAVKRDFAVIIDTEGSGTDAYQISGTLKAKSNVVIGSATTSDSFETVTFTSTMSSSDSTVVKASDDEL</sequence>
<comment type="caution">
    <text evidence="1">The sequence shown here is derived from an EMBL/GenBank/DDBJ whole genome shotgun (WGS) entry which is preliminary data.</text>
</comment>
<name>A0A926ITX7_9FIRM</name>
<evidence type="ECO:0000313" key="2">
    <source>
        <dbReference type="Proteomes" id="UP000647416"/>
    </source>
</evidence>
<gene>
    <name evidence="1" type="ORF">H8706_04725</name>
</gene>